<name>A0A816F0J6_ADIRI</name>
<evidence type="ECO:0000256" key="1">
    <source>
        <dbReference type="SAM" id="MobiDB-lite"/>
    </source>
</evidence>
<dbReference type="Proteomes" id="UP000663828">
    <property type="component" value="Unassembled WGS sequence"/>
</dbReference>
<evidence type="ECO:0000313" key="3">
    <source>
        <dbReference type="Proteomes" id="UP000663828"/>
    </source>
</evidence>
<reference evidence="2" key="1">
    <citation type="submission" date="2021-02" db="EMBL/GenBank/DDBJ databases">
        <authorList>
            <person name="Nowell W R."/>
        </authorList>
    </citation>
    <scope>NUCLEOTIDE SEQUENCE</scope>
</reference>
<dbReference type="AlphaFoldDB" id="A0A816F0J6"/>
<keyword evidence="3" id="KW-1185">Reference proteome</keyword>
<evidence type="ECO:0000313" key="2">
    <source>
        <dbReference type="EMBL" id="CAF1653051.1"/>
    </source>
</evidence>
<accession>A0A816F0J6</accession>
<comment type="caution">
    <text evidence="2">The sequence shown here is derived from an EMBL/GenBank/DDBJ whole genome shotgun (WGS) entry which is preliminary data.</text>
</comment>
<protein>
    <submittedName>
        <fullName evidence="2">Uncharacterized protein</fullName>
    </submittedName>
</protein>
<feature type="region of interest" description="Disordered" evidence="1">
    <location>
        <begin position="1"/>
        <end position="23"/>
    </location>
</feature>
<organism evidence="2 3">
    <name type="scientific">Adineta ricciae</name>
    <name type="common">Rotifer</name>
    <dbReference type="NCBI Taxonomy" id="249248"/>
    <lineage>
        <taxon>Eukaryota</taxon>
        <taxon>Metazoa</taxon>
        <taxon>Spiralia</taxon>
        <taxon>Gnathifera</taxon>
        <taxon>Rotifera</taxon>
        <taxon>Eurotatoria</taxon>
        <taxon>Bdelloidea</taxon>
        <taxon>Adinetida</taxon>
        <taxon>Adinetidae</taxon>
        <taxon>Adineta</taxon>
    </lineage>
</organism>
<proteinExistence type="predicted"/>
<dbReference type="EMBL" id="CAJNOR010010340">
    <property type="protein sequence ID" value="CAF1653051.1"/>
    <property type="molecule type" value="Genomic_DNA"/>
</dbReference>
<sequence>MEWTQRTRLVPPRTRQTGMEKSDLVNGWPQRALSLWEMMMMMILPNPSK</sequence>
<gene>
    <name evidence="2" type="ORF">XAT740_LOCUS55373</name>
</gene>
<feature type="non-terminal residue" evidence="2">
    <location>
        <position position="49"/>
    </location>
</feature>